<dbReference type="EMBL" id="AMZH03000855">
    <property type="protein sequence ID" value="RRT81668.1"/>
    <property type="molecule type" value="Genomic_DNA"/>
</dbReference>
<accession>A0A427AZG9</accession>
<dbReference type="AlphaFoldDB" id="A0A427AZG9"/>
<protein>
    <submittedName>
        <fullName evidence="1">Uncharacterized protein</fullName>
    </submittedName>
</protein>
<dbReference type="Proteomes" id="UP000287651">
    <property type="component" value="Unassembled WGS sequence"/>
</dbReference>
<name>A0A427AZG9_ENSVE</name>
<proteinExistence type="predicted"/>
<evidence type="ECO:0000313" key="1">
    <source>
        <dbReference type="EMBL" id="RRT81668.1"/>
    </source>
</evidence>
<sequence>MCGCCDRRGGEEEAEEATVEEDYSGEQGKQRLRRGCGYGWGRLWRQREERQRWLRLRAREAAVEAALAAGRSRGERRGLCAGGATVEEEGSDDVKRWWVVTGRQMQQWQAAVKKVGWKRQMREERKTTAKGLRLLRQERRKGRAAWQHCSSSSLSPPSVDISGRRFVCTRAIFLSPYRAGLT</sequence>
<gene>
    <name evidence="1" type="ORF">B296_00000083</name>
</gene>
<reference evidence="1 2" key="1">
    <citation type="journal article" date="2014" name="Agronomy (Basel)">
        <title>A Draft Genome Sequence for Ensete ventricosum, the Drought-Tolerant Tree Against Hunger.</title>
        <authorList>
            <person name="Harrison J."/>
            <person name="Moore K.A."/>
            <person name="Paszkiewicz K."/>
            <person name="Jones T."/>
            <person name="Grant M."/>
            <person name="Ambacheew D."/>
            <person name="Muzemil S."/>
            <person name="Studholme D.J."/>
        </authorList>
    </citation>
    <scope>NUCLEOTIDE SEQUENCE [LARGE SCALE GENOMIC DNA]</scope>
</reference>
<organism evidence="1 2">
    <name type="scientific">Ensete ventricosum</name>
    <name type="common">Abyssinian banana</name>
    <name type="synonym">Musa ensete</name>
    <dbReference type="NCBI Taxonomy" id="4639"/>
    <lineage>
        <taxon>Eukaryota</taxon>
        <taxon>Viridiplantae</taxon>
        <taxon>Streptophyta</taxon>
        <taxon>Embryophyta</taxon>
        <taxon>Tracheophyta</taxon>
        <taxon>Spermatophyta</taxon>
        <taxon>Magnoliopsida</taxon>
        <taxon>Liliopsida</taxon>
        <taxon>Zingiberales</taxon>
        <taxon>Musaceae</taxon>
        <taxon>Ensete</taxon>
    </lineage>
</organism>
<comment type="caution">
    <text evidence="1">The sequence shown here is derived from an EMBL/GenBank/DDBJ whole genome shotgun (WGS) entry which is preliminary data.</text>
</comment>
<evidence type="ECO:0000313" key="2">
    <source>
        <dbReference type="Proteomes" id="UP000287651"/>
    </source>
</evidence>